<dbReference type="CDD" id="cd09565">
    <property type="entry name" value="SAM_liprin-alpha1_2_3_4_repeat2"/>
    <property type="match status" value="1"/>
</dbReference>
<keyword evidence="11" id="KW-1185">Reference proteome</keyword>
<keyword evidence="5" id="KW-0677">Repeat</keyword>
<dbReference type="Ensembl" id="ENSTRUT00000086040.1">
    <property type="protein sequence ID" value="ENSTRUP00000064088.1"/>
    <property type="gene ID" value="ENSTRUG00000013342.3"/>
</dbReference>
<dbReference type="Pfam" id="PF07647">
    <property type="entry name" value="SAM_2"/>
    <property type="match status" value="1"/>
</dbReference>
<feature type="domain" description="SAM" evidence="9">
    <location>
        <begin position="1024"/>
        <end position="1093"/>
    </location>
</feature>
<comment type="similarity">
    <text evidence="2">Belongs to the liprin family. Liprin-alpha subfamily.</text>
</comment>
<feature type="compositionally biased region" description="Low complexity" evidence="8">
    <location>
        <begin position="503"/>
        <end position="518"/>
    </location>
</feature>
<dbReference type="GeneTree" id="ENSGT01050000244900"/>
<dbReference type="AlphaFoldDB" id="A0A674MRL7"/>
<evidence type="ECO:0000256" key="2">
    <source>
        <dbReference type="ARBA" id="ARBA00007026"/>
    </source>
</evidence>
<feature type="region of interest" description="Disordered" evidence="8">
    <location>
        <begin position="501"/>
        <end position="533"/>
    </location>
</feature>
<keyword evidence="3" id="KW-0963">Cytoplasm</keyword>
<dbReference type="InterPro" id="IPR037622">
    <property type="entry name" value="LIP-1_SAM_3"/>
</dbReference>
<feature type="region of interest" description="Disordered" evidence="8">
    <location>
        <begin position="643"/>
        <end position="812"/>
    </location>
</feature>
<dbReference type="InterPro" id="IPR057892">
    <property type="entry name" value="LIP-1_CC2"/>
</dbReference>
<dbReference type="Gene3D" id="1.10.150.50">
    <property type="entry name" value="Transcription Factor, Ets-1"/>
    <property type="match status" value="3"/>
</dbReference>
<dbReference type="InterPro" id="IPR029515">
    <property type="entry name" value="Liprin"/>
</dbReference>
<dbReference type="CDD" id="cd09562">
    <property type="entry name" value="SAM_liprin-alpha1_2_3_4_repeat1"/>
    <property type="match status" value="1"/>
</dbReference>
<feature type="coiled-coil region" evidence="7">
    <location>
        <begin position="32"/>
        <end position="123"/>
    </location>
</feature>
<dbReference type="Pfam" id="PF25526">
    <property type="entry name" value="LIP-1"/>
    <property type="match status" value="1"/>
</dbReference>
<dbReference type="InterPro" id="IPR037620">
    <property type="entry name" value="LIP-1_SAM_1"/>
</dbReference>
<evidence type="ECO:0000256" key="8">
    <source>
        <dbReference type="SAM" id="MobiDB-lite"/>
    </source>
</evidence>
<organism evidence="10 11">
    <name type="scientific">Takifugu rubripes</name>
    <name type="common">Japanese pufferfish</name>
    <name type="synonym">Fugu rubripes</name>
    <dbReference type="NCBI Taxonomy" id="31033"/>
    <lineage>
        <taxon>Eukaryota</taxon>
        <taxon>Metazoa</taxon>
        <taxon>Chordata</taxon>
        <taxon>Craniata</taxon>
        <taxon>Vertebrata</taxon>
        <taxon>Euteleostomi</taxon>
        <taxon>Actinopterygii</taxon>
        <taxon>Neopterygii</taxon>
        <taxon>Teleostei</taxon>
        <taxon>Neoteleostei</taxon>
        <taxon>Acanthomorphata</taxon>
        <taxon>Eupercaria</taxon>
        <taxon>Tetraodontiformes</taxon>
        <taxon>Tetradontoidea</taxon>
        <taxon>Tetraodontidae</taxon>
        <taxon>Takifugu</taxon>
    </lineage>
</organism>
<keyword evidence="4" id="KW-0597">Phosphoprotein</keyword>
<feature type="compositionally biased region" description="Gly residues" evidence="8">
    <location>
        <begin position="15"/>
        <end position="25"/>
    </location>
</feature>
<dbReference type="Proteomes" id="UP000005226">
    <property type="component" value="Chromosome 1"/>
</dbReference>
<feature type="coiled-coil region" evidence="7">
    <location>
        <begin position="602"/>
        <end position="636"/>
    </location>
</feature>
<dbReference type="PANTHER" id="PTHR12587">
    <property type="entry name" value="LAR INTERACTING PROTEIN LIP -RELATED PROTEIN"/>
    <property type="match status" value="1"/>
</dbReference>
<dbReference type="InterPro" id="IPR013761">
    <property type="entry name" value="SAM/pointed_sf"/>
</dbReference>
<dbReference type="CDD" id="cd09568">
    <property type="entry name" value="SAM_liprin-alpha1_2_3_4_repeat3"/>
    <property type="match status" value="1"/>
</dbReference>
<dbReference type="FunFam" id="1.10.150.50:FF:000004">
    <property type="entry name" value="PTPRF interacting protein alpha 1"/>
    <property type="match status" value="1"/>
</dbReference>
<dbReference type="InterPro" id="IPR037621">
    <property type="entry name" value="LIP-1_SAM_2"/>
</dbReference>
<reference evidence="10" key="2">
    <citation type="submission" date="2025-08" db="UniProtKB">
        <authorList>
            <consortium name="Ensembl"/>
        </authorList>
    </citation>
    <scope>IDENTIFICATION</scope>
</reference>
<dbReference type="GO" id="GO:0005737">
    <property type="term" value="C:cytoplasm"/>
    <property type="evidence" value="ECO:0007669"/>
    <property type="project" value="UniProtKB-SubCell"/>
</dbReference>
<feature type="compositionally biased region" description="Basic and acidic residues" evidence="8">
    <location>
        <begin position="736"/>
        <end position="746"/>
    </location>
</feature>
<feature type="domain" description="SAM" evidence="9">
    <location>
        <begin position="943"/>
        <end position="1000"/>
    </location>
</feature>
<dbReference type="SMART" id="SM00454">
    <property type="entry name" value="SAM"/>
    <property type="match status" value="3"/>
</dbReference>
<evidence type="ECO:0000256" key="3">
    <source>
        <dbReference type="ARBA" id="ARBA00022490"/>
    </source>
</evidence>
<evidence type="ECO:0000313" key="10">
    <source>
        <dbReference type="Ensembl" id="ENSTRUP00000064088.1"/>
    </source>
</evidence>
<evidence type="ECO:0000256" key="7">
    <source>
        <dbReference type="SAM" id="Coils"/>
    </source>
</evidence>
<evidence type="ECO:0000256" key="4">
    <source>
        <dbReference type="ARBA" id="ARBA00022553"/>
    </source>
</evidence>
<gene>
    <name evidence="10" type="primary">LOC101073574</name>
</gene>
<comment type="subcellular location">
    <subcellularLocation>
        <location evidence="1">Cytoplasm</location>
    </subcellularLocation>
</comment>
<keyword evidence="6 7" id="KW-0175">Coiled coil</keyword>
<dbReference type="SUPFAM" id="SSF47769">
    <property type="entry name" value="SAM/Pointed domain"/>
    <property type="match status" value="3"/>
</dbReference>
<name>A0A674MRL7_TAKRU</name>
<dbReference type="PROSITE" id="PS50105">
    <property type="entry name" value="SAM_DOMAIN"/>
    <property type="match status" value="3"/>
</dbReference>
<feature type="compositionally biased region" description="Basic and acidic residues" evidence="8">
    <location>
        <begin position="690"/>
        <end position="706"/>
    </location>
</feature>
<dbReference type="InterPro" id="IPR001660">
    <property type="entry name" value="SAM"/>
</dbReference>
<sequence>MMCEVMPTISEDGRSGTGGDEGGSTGNLESLMVNMLTERERLLENLRETQESLGTAQLRLRELGHEKESLQRQLSIALPQEFAVLTKELNVCREQLLEREEEIAELKAERNNTRLLLEHLECLVSRHERSLRMTVVKRQAQSPAGVSSEVEVLKALKSLFEHHKALDEKVRERLRVALERVSMLEDQLAASSQEVKFSTHFYISETLIFSLHHPHMFFPILSFQRLPNGPSSGLEDSELERQREGEIERQRAELSQLRERLALMCRQVQIEEQLAAARREVTKSEEANQKLQREVKEALCQREDMEERITTLERRYLSAQREATSLHDIKDKLENELASKESLHRQSEEKNRQLQERLDEAKQKLQQTLQRAETLPEIEAQLAQRVAALNKAEERHGNFEERLRQMEAQLEEKNQELQRARQREKMNDEHNKRLSDTVDKLLSESNERLQLHLKERMAALEEKNALSEELSNMKKIQDDLLANKEQLLAELERLQLEVDQLRGRPSSSYSRSLPGSASELRYPQGGSLPSSYSNATGGVVVRRTHHGRWGPTDGNKWDSGGMLGPGFEGGEGGCSDDEDDRETLFGSELLSPSGQTDVQTLAIMLQEQLEAINKEIKLIQEEKESTELRAGEIESRVSSVALDASSLPPTSLGRDSLGRGYMTPSITSSTLASPSPPSSGHSTPRLPHSPARETDRQNSKEGEECRALALIDSTPPPVPRALRLDRMTHTHPGAGLDDHPSQDSLHKASKKKSIKSSIGRLFGKKEKGRVGAPGRESASLASTPSDDLGSADPLGLTKLGTGTVEKDRRSKKKHDLLEEACRQGLPFASWDGPTVVTWLELWVGMPAWYVAACRANVKSGAIMANLSDTEIQREIGISNPLHRLKLRLAIQEMVSLTSPSAPASTRSSTSNIWMTHAEMESLTAATKPILAYGDMNHEWVGNEWLPSLGLPQYRSYFMESLVDARMLDHLTKKELRGQLKMVDSFHRVSLHYGIMCLKRLNYDRKELERKRDESQHQNQDVMVWSNERVMCWVQSIGLKEFADNLLESGVHGALLALDDTFDYTDLALLLQIPNQNTQARQLLEKEYNALISMGTERRPDEDGTKTFTRSPSWRKMFREKDLRGVTSDSAETLPANFRASAIATPSVTLRKVQSEGAEAHFCAASLASP</sequence>
<dbReference type="FunFam" id="1.10.150.50:FF:000002">
    <property type="entry name" value="PTPRF interacting protein alpha 1"/>
    <property type="match status" value="1"/>
</dbReference>
<evidence type="ECO:0000259" key="9">
    <source>
        <dbReference type="PROSITE" id="PS50105"/>
    </source>
</evidence>
<dbReference type="GO" id="GO:0050808">
    <property type="term" value="P:synapse organization"/>
    <property type="evidence" value="ECO:0007669"/>
    <property type="project" value="TreeGrafter"/>
</dbReference>
<reference evidence="10 11" key="1">
    <citation type="journal article" date="2011" name="Genome Biol. Evol.">
        <title>Integration of the genetic map and genome assembly of fugu facilitates insights into distinct features of genome evolution in teleosts and mammals.</title>
        <authorList>
            <person name="Kai W."/>
            <person name="Kikuchi K."/>
            <person name="Tohari S."/>
            <person name="Chew A.K."/>
            <person name="Tay A."/>
            <person name="Fujiwara A."/>
            <person name="Hosoya S."/>
            <person name="Suetake H."/>
            <person name="Naruse K."/>
            <person name="Brenner S."/>
            <person name="Suzuki Y."/>
            <person name="Venkatesh B."/>
        </authorList>
    </citation>
    <scope>NUCLEOTIDE SEQUENCE [LARGE SCALE GENOMIC DNA]</scope>
</reference>
<reference evidence="10" key="3">
    <citation type="submission" date="2025-09" db="UniProtKB">
        <authorList>
            <consortium name="Ensembl"/>
        </authorList>
    </citation>
    <scope>IDENTIFICATION</scope>
</reference>
<feature type="region of interest" description="Disordered" evidence="8">
    <location>
        <begin position="1"/>
        <end position="27"/>
    </location>
</feature>
<evidence type="ECO:0000313" key="11">
    <source>
        <dbReference type="Proteomes" id="UP000005226"/>
    </source>
</evidence>
<feature type="domain" description="SAM" evidence="9">
    <location>
        <begin position="830"/>
        <end position="896"/>
    </location>
</feature>
<dbReference type="PANTHER" id="PTHR12587:SF4">
    <property type="entry name" value="LIPRIN-ALPHA-3"/>
    <property type="match status" value="1"/>
</dbReference>
<dbReference type="FunFam" id="1.10.150.50:FF:000003">
    <property type="entry name" value="liprin-alpha-2 isoform X1"/>
    <property type="match status" value="1"/>
</dbReference>
<feature type="compositionally biased region" description="Low complexity" evidence="8">
    <location>
        <begin position="663"/>
        <end position="673"/>
    </location>
</feature>
<dbReference type="Pfam" id="PF00536">
    <property type="entry name" value="SAM_1"/>
    <property type="match status" value="2"/>
</dbReference>
<protein>
    <submittedName>
        <fullName evidence="10">PTPRF interacting protein alpha 3</fullName>
    </submittedName>
</protein>
<evidence type="ECO:0000256" key="6">
    <source>
        <dbReference type="ARBA" id="ARBA00023054"/>
    </source>
</evidence>
<proteinExistence type="inferred from homology"/>
<evidence type="ECO:0000256" key="5">
    <source>
        <dbReference type="ARBA" id="ARBA00022737"/>
    </source>
</evidence>
<dbReference type="GO" id="GO:0048786">
    <property type="term" value="C:presynaptic active zone"/>
    <property type="evidence" value="ECO:0007669"/>
    <property type="project" value="TreeGrafter"/>
</dbReference>
<evidence type="ECO:0000256" key="1">
    <source>
        <dbReference type="ARBA" id="ARBA00004496"/>
    </source>
</evidence>
<accession>A0A674MRL7</accession>